<accession>A0ABU0K236</accession>
<name>A0ABU0K236_9BACL</name>
<reference evidence="2" key="1">
    <citation type="submission" date="2023-07" db="EMBL/GenBank/DDBJ databases">
        <title>Genomic Encyclopedia of Type Strains, Phase IV (KMG-IV): sequencing the most valuable type-strain genomes for metagenomic binning, comparative biology and taxonomic classification.</title>
        <authorList>
            <person name="Goeker M."/>
        </authorList>
    </citation>
    <scope>NUCLEOTIDE SEQUENCE [LARGE SCALE GENOMIC DNA]</scope>
    <source>
        <strain evidence="2">JSM 076093</strain>
    </source>
</reference>
<evidence type="ECO:0000313" key="3">
    <source>
        <dbReference type="Proteomes" id="UP001226720"/>
    </source>
</evidence>
<dbReference type="GeneID" id="301327701"/>
<evidence type="ECO:0000256" key="1">
    <source>
        <dbReference type="SAM" id="MobiDB-lite"/>
    </source>
</evidence>
<dbReference type="EMBL" id="JAUSWM010000004">
    <property type="protein sequence ID" value="MDQ0483418.1"/>
    <property type="molecule type" value="Genomic_DNA"/>
</dbReference>
<proteinExistence type="predicted"/>
<feature type="region of interest" description="Disordered" evidence="1">
    <location>
        <begin position="1"/>
        <end position="42"/>
    </location>
</feature>
<feature type="compositionally biased region" description="Polar residues" evidence="1">
    <location>
        <begin position="27"/>
        <end position="42"/>
    </location>
</feature>
<organism evidence="2 3">
    <name type="scientific">Guptibacillus hwajinpoensis</name>
    <dbReference type="NCBI Taxonomy" id="208199"/>
    <lineage>
        <taxon>Bacteria</taxon>
        <taxon>Bacillati</taxon>
        <taxon>Bacillota</taxon>
        <taxon>Bacilli</taxon>
        <taxon>Bacillales</taxon>
        <taxon>Guptibacillaceae</taxon>
        <taxon>Guptibacillus</taxon>
    </lineage>
</organism>
<comment type="caution">
    <text evidence="2">The sequence shown here is derived from an EMBL/GenBank/DDBJ whole genome shotgun (WGS) entry which is preliminary data.</text>
</comment>
<feature type="compositionally biased region" description="Basic residues" evidence="1">
    <location>
        <begin position="1"/>
        <end position="13"/>
    </location>
</feature>
<sequence>MKNREKKKKKKRDWLKDLFKKRWKSWKPQSSKEPASNTKTSA</sequence>
<dbReference type="RefSeq" id="WP_269082690.1">
    <property type="nucleotide sequence ID" value="NZ_CP119526.1"/>
</dbReference>
<protein>
    <submittedName>
        <fullName evidence="2">Uncharacterized protein</fullName>
    </submittedName>
</protein>
<keyword evidence="3" id="KW-1185">Reference proteome</keyword>
<gene>
    <name evidence="2" type="ORF">QO000_002400</name>
</gene>
<evidence type="ECO:0000313" key="2">
    <source>
        <dbReference type="EMBL" id="MDQ0483418.1"/>
    </source>
</evidence>
<dbReference type="Proteomes" id="UP001226720">
    <property type="component" value="Unassembled WGS sequence"/>
</dbReference>